<sequence>MEDTGTRRSGDSQRCLLYGVPPSSPMLVPLLEEQGATRTPAGPATATYSVPVAVSMTPGRIERKLGHEQTAHGPSAWDCLDLTLLSVLLFAVAYVGVLHAGSAASYQPPSIPVQDEHRPKSFYDTDGHTGYSYDIVPDIVHFVSPCGFTGNYSRLLEGINFTFISTAFPKEIFNISIQERYHATDVVRLRALLQYGGIYVDSDVFVVQSLRRYLRYEATISCGPGVNMGNMLMIFHKNSRFLRLYLNTYRQLNDSIWYYNAGVLPTVTLIEPHAHLINRERYGLETQMYMLGALYEPHAYPYWRNIRAVHLLAFHRGEAPLDPLQNAELNETNIRDLDNVMGQMARSVIFGTSDFVPPDAPVLSVAELAARKDRGEDLTKMRPENARSFFEPVLNKAK</sequence>
<dbReference type="EMBL" id="JABSTU010000005">
    <property type="protein sequence ID" value="KAH8029820.1"/>
    <property type="molecule type" value="Genomic_DNA"/>
</dbReference>
<dbReference type="PANTHER" id="PTHR46830:SF1">
    <property type="entry name" value="ALPHA-1,4-N-ACETYLGLUCOSAMINYLTRANSFERASE"/>
    <property type="match status" value="1"/>
</dbReference>
<accession>A0A9J6E673</accession>
<evidence type="ECO:0000313" key="2">
    <source>
        <dbReference type="Proteomes" id="UP000821866"/>
    </source>
</evidence>
<dbReference type="InterPro" id="IPR029044">
    <property type="entry name" value="Nucleotide-diphossugar_trans"/>
</dbReference>
<reference evidence="1" key="1">
    <citation type="journal article" date="2020" name="Cell">
        <title>Large-Scale Comparative Analyses of Tick Genomes Elucidate Their Genetic Diversity and Vector Capacities.</title>
        <authorList>
            <consortium name="Tick Genome and Microbiome Consortium (TIGMIC)"/>
            <person name="Jia N."/>
            <person name="Wang J."/>
            <person name="Shi W."/>
            <person name="Du L."/>
            <person name="Sun Y."/>
            <person name="Zhan W."/>
            <person name="Jiang J.F."/>
            <person name="Wang Q."/>
            <person name="Zhang B."/>
            <person name="Ji P."/>
            <person name="Bell-Sakyi L."/>
            <person name="Cui X.M."/>
            <person name="Yuan T.T."/>
            <person name="Jiang B.G."/>
            <person name="Yang W.F."/>
            <person name="Lam T.T."/>
            <person name="Chang Q.C."/>
            <person name="Ding S.J."/>
            <person name="Wang X.J."/>
            <person name="Zhu J.G."/>
            <person name="Ruan X.D."/>
            <person name="Zhao L."/>
            <person name="Wei J.T."/>
            <person name="Ye R.Z."/>
            <person name="Que T.C."/>
            <person name="Du C.H."/>
            <person name="Zhou Y.H."/>
            <person name="Cheng J.X."/>
            <person name="Dai P.F."/>
            <person name="Guo W.B."/>
            <person name="Han X.H."/>
            <person name="Huang E.J."/>
            <person name="Li L.F."/>
            <person name="Wei W."/>
            <person name="Gao Y.C."/>
            <person name="Liu J.Z."/>
            <person name="Shao H.Z."/>
            <person name="Wang X."/>
            <person name="Wang C.C."/>
            <person name="Yang T.C."/>
            <person name="Huo Q.B."/>
            <person name="Li W."/>
            <person name="Chen H.Y."/>
            <person name="Chen S.E."/>
            <person name="Zhou L.G."/>
            <person name="Ni X.B."/>
            <person name="Tian J.H."/>
            <person name="Sheng Y."/>
            <person name="Liu T."/>
            <person name="Pan Y.S."/>
            <person name="Xia L.Y."/>
            <person name="Li J."/>
            <person name="Zhao F."/>
            <person name="Cao W.C."/>
        </authorList>
    </citation>
    <scope>NUCLEOTIDE SEQUENCE</scope>
    <source>
        <strain evidence="1">Rmic-2018</strain>
    </source>
</reference>
<name>A0A9J6E673_RHIMP</name>
<dbReference type="Pfam" id="PF04488">
    <property type="entry name" value="Gly_transf_sug"/>
    <property type="match status" value="1"/>
</dbReference>
<dbReference type="Proteomes" id="UP000821866">
    <property type="component" value="Chromosome 3"/>
</dbReference>
<evidence type="ECO:0000313" key="1">
    <source>
        <dbReference type="EMBL" id="KAH8029820.1"/>
    </source>
</evidence>
<reference evidence="1" key="2">
    <citation type="submission" date="2021-09" db="EMBL/GenBank/DDBJ databases">
        <authorList>
            <person name="Jia N."/>
            <person name="Wang J."/>
            <person name="Shi W."/>
            <person name="Du L."/>
            <person name="Sun Y."/>
            <person name="Zhan W."/>
            <person name="Jiang J."/>
            <person name="Wang Q."/>
            <person name="Zhang B."/>
            <person name="Ji P."/>
            <person name="Sakyi L.B."/>
            <person name="Cui X."/>
            <person name="Yuan T."/>
            <person name="Jiang B."/>
            <person name="Yang W."/>
            <person name="Lam T.T.-Y."/>
            <person name="Chang Q."/>
            <person name="Ding S."/>
            <person name="Wang X."/>
            <person name="Zhu J."/>
            <person name="Ruan X."/>
            <person name="Zhao L."/>
            <person name="Wei J."/>
            <person name="Que T."/>
            <person name="Du C."/>
            <person name="Cheng J."/>
            <person name="Dai P."/>
            <person name="Han X."/>
            <person name="Huang E."/>
            <person name="Gao Y."/>
            <person name="Liu J."/>
            <person name="Shao H."/>
            <person name="Ye R."/>
            <person name="Li L."/>
            <person name="Wei W."/>
            <person name="Wang X."/>
            <person name="Wang C."/>
            <person name="Huo Q."/>
            <person name="Li W."/>
            <person name="Guo W."/>
            <person name="Chen H."/>
            <person name="Chen S."/>
            <person name="Zhou L."/>
            <person name="Zhou L."/>
            <person name="Ni X."/>
            <person name="Tian J."/>
            <person name="Zhou Y."/>
            <person name="Sheng Y."/>
            <person name="Liu T."/>
            <person name="Pan Y."/>
            <person name="Xia L."/>
            <person name="Li J."/>
            <person name="Zhao F."/>
            <person name="Cao W."/>
        </authorList>
    </citation>
    <scope>NUCLEOTIDE SEQUENCE</scope>
    <source>
        <strain evidence="1">Rmic-2018</strain>
        <tissue evidence="1">Larvae</tissue>
    </source>
</reference>
<dbReference type="VEuPathDB" id="VectorBase:LOC119159562"/>
<gene>
    <name evidence="1" type="ORF">HPB51_004855</name>
</gene>
<dbReference type="AlphaFoldDB" id="A0A9J6E673"/>
<organism evidence="1 2">
    <name type="scientific">Rhipicephalus microplus</name>
    <name type="common">Cattle tick</name>
    <name type="synonym">Boophilus microplus</name>
    <dbReference type="NCBI Taxonomy" id="6941"/>
    <lineage>
        <taxon>Eukaryota</taxon>
        <taxon>Metazoa</taxon>
        <taxon>Ecdysozoa</taxon>
        <taxon>Arthropoda</taxon>
        <taxon>Chelicerata</taxon>
        <taxon>Arachnida</taxon>
        <taxon>Acari</taxon>
        <taxon>Parasitiformes</taxon>
        <taxon>Ixodida</taxon>
        <taxon>Ixodoidea</taxon>
        <taxon>Ixodidae</taxon>
        <taxon>Rhipicephalinae</taxon>
        <taxon>Rhipicephalus</taxon>
        <taxon>Boophilus</taxon>
    </lineage>
</organism>
<dbReference type="InterPro" id="IPR007577">
    <property type="entry name" value="GlycoTrfase_DXD_sugar-bd_CS"/>
</dbReference>
<dbReference type="SUPFAM" id="SSF53448">
    <property type="entry name" value="Nucleotide-diphospho-sugar transferases"/>
    <property type="match status" value="1"/>
</dbReference>
<keyword evidence="2" id="KW-1185">Reference proteome</keyword>
<dbReference type="Gene3D" id="3.90.550.20">
    <property type="match status" value="1"/>
</dbReference>
<protein>
    <recommendedName>
        <fullName evidence="3">Alpha-1,4-N-acetylglucosaminyltransferase</fullName>
    </recommendedName>
</protein>
<dbReference type="PANTHER" id="PTHR46830">
    <property type="entry name" value="TRANSFERASE, PUTATIVE-RELATED"/>
    <property type="match status" value="1"/>
</dbReference>
<proteinExistence type="predicted"/>
<evidence type="ECO:0008006" key="3">
    <source>
        <dbReference type="Google" id="ProtNLM"/>
    </source>
</evidence>
<comment type="caution">
    <text evidence="1">The sequence shown here is derived from an EMBL/GenBank/DDBJ whole genome shotgun (WGS) entry which is preliminary data.</text>
</comment>